<dbReference type="AlphaFoldDB" id="A0A2T5AJR0"/>
<evidence type="ECO:0000256" key="4">
    <source>
        <dbReference type="ARBA" id="ARBA00022448"/>
    </source>
</evidence>
<protein>
    <recommendedName>
        <fullName evidence="3">cytochrome-c oxidase</fullName>
        <ecNumber evidence="3">7.1.1.9</ecNumber>
    </recommendedName>
    <alternativeName>
        <fullName evidence="16">Cytochrome aa3 subunit 2</fullName>
    </alternativeName>
</protein>
<comment type="caution">
    <text evidence="22">The sequence shown here is derived from an EMBL/GenBank/DDBJ whole genome shotgun (WGS) entry which is preliminary data.</text>
</comment>
<accession>A0A2T5AJR0</accession>
<dbReference type="GO" id="GO:0020037">
    <property type="term" value="F:heme binding"/>
    <property type="evidence" value="ECO:0007669"/>
    <property type="project" value="InterPro"/>
</dbReference>
<dbReference type="Gene3D" id="1.10.287.90">
    <property type="match status" value="1"/>
</dbReference>
<sequence length="314" mass="34647">MNGSIHLWPEQASAYGSEVDHLVFAFTVLIVILSAPVFILIVVFAVKYRRGKPANRRHARNRNVWVEVSWSIIPFLALIGFYVWASDLFARLYHPPVDALEINVVAKQWMWKFEHPQGQGEINELHVPVGEPVKLTMASQDVIHSLFIPALRIKQDVVPGRYTGTWFTADKPGTYRLTCAEFCGADHSTMGGSFIVLSRADYAKWLAQSGTDMSLAAAGAALFRERGCSGCHGPAATVHAPSLAGLYGSPVPLQSGQVVIADDEYIRDSILLPQKQIAAGYPPIMPTFQNVLNEEDVLKLVAYIKSLRTTEATQ</sequence>
<dbReference type="EMBL" id="PZZZ01000015">
    <property type="protein sequence ID" value="PTM86962.1"/>
    <property type="molecule type" value="Genomic_DNA"/>
</dbReference>
<proteinExistence type="inferred from homology"/>
<dbReference type="InterPro" id="IPR008972">
    <property type="entry name" value="Cupredoxin"/>
</dbReference>
<evidence type="ECO:0000256" key="12">
    <source>
        <dbReference type="ARBA" id="ARBA00023004"/>
    </source>
</evidence>
<keyword evidence="7 19" id="KW-0812">Transmembrane</keyword>
<keyword evidence="14 19" id="KW-0472">Membrane</keyword>
<comment type="function">
    <text evidence="15">Subunits I and II form the functional core of the enzyme complex. Electrons originating in cytochrome c are transferred via heme a and Cu(A) to the binuclear center formed by heme a3 and Cu(B).</text>
</comment>
<evidence type="ECO:0000313" key="22">
    <source>
        <dbReference type="EMBL" id="PTM86962.1"/>
    </source>
</evidence>
<evidence type="ECO:0000259" key="21">
    <source>
        <dbReference type="PROSITE" id="PS51007"/>
    </source>
</evidence>
<dbReference type="CDD" id="cd13915">
    <property type="entry name" value="CuRO_HCO_II_like_2"/>
    <property type="match status" value="1"/>
</dbReference>
<evidence type="ECO:0000256" key="8">
    <source>
        <dbReference type="ARBA" id="ARBA00022723"/>
    </source>
</evidence>
<evidence type="ECO:0000256" key="2">
    <source>
        <dbReference type="ARBA" id="ARBA00007866"/>
    </source>
</evidence>
<dbReference type="Pfam" id="PF00034">
    <property type="entry name" value="Cytochrom_C"/>
    <property type="match status" value="1"/>
</dbReference>
<feature type="domain" description="Cytochrome oxidase subunit II copper A binding" evidence="20">
    <location>
        <begin position="97"/>
        <end position="208"/>
    </location>
</feature>
<dbReference type="GO" id="GO:0004129">
    <property type="term" value="F:cytochrome-c oxidase activity"/>
    <property type="evidence" value="ECO:0007669"/>
    <property type="project" value="UniProtKB-EC"/>
</dbReference>
<comment type="subcellular location">
    <subcellularLocation>
        <location evidence="1">Membrane</location>
        <topology evidence="1">Multi-pass membrane protein</topology>
    </subcellularLocation>
</comment>
<keyword evidence="9" id="KW-1278">Translocase</keyword>
<keyword evidence="11 19" id="KW-1133">Transmembrane helix</keyword>
<evidence type="ECO:0000256" key="1">
    <source>
        <dbReference type="ARBA" id="ARBA00004141"/>
    </source>
</evidence>
<dbReference type="PANTHER" id="PTHR22888:SF9">
    <property type="entry name" value="CYTOCHROME C OXIDASE SUBUNIT 2"/>
    <property type="match status" value="1"/>
</dbReference>
<reference evidence="22 23" key="1">
    <citation type="submission" date="2018-04" db="EMBL/GenBank/DDBJ databases">
        <title>Genomic Encyclopedia of Type Strains, Phase IV (KMG-IV): sequencing the most valuable type-strain genomes for metagenomic binning, comparative biology and taxonomic classification.</title>
        <authorList>
            <person name="Goeker M."/>
        </authorList>
    </citation>
    <scope>NUCLEOTIDE SEQUENCE [LARGE SCALE GENOMIC DNA]</scope>
    <source>
        <strain evidence="22 23">DSM 7138</strain>
    </source>
</reference>
<dbReference type="SUPFAM" id="SSF46626">
    <property type="entry name" value="Cytochrome c"/>
    <property type="match status" value="1"/>
</dbReference>
<dbReference type="SUPFAM" id="SSF49503">
    <property type="entry name" value="Cupredoxins"/>
    <property type="match status" value="1"/>
</dbReference>
<dbReference type="InterPro" id="IPR036909">
    <property type="entry name" value="Cyt_c-like_dom_sf"/>
</dbReference>
<comment type="catalytic activity">
    <reaction evidence="17">
        <text>4 Fe(II)-[cytochrome c] + O2 + 8 H(+)(in) = 4 Fe(III)-[cytochrome c] + 2 H2O + 4 H(+)(out)</text>
        <dbReference type="Rhea" id="RHEA:11436"/>
        <dbReference type="Rhea" id="RHEA-COMP:10350"/>
        <dbReference type="Rhea" id="RHEA-COMP:14399"/>
        <dbReference type="ChEBI" id="CHEBI:15377"/>
        <dbReference type="ChEBI" id="CHEBI:15378"/>
        <dbReference type="ChEBI" id="CHEBI:15379"/>
        <dbReference type="ChEBI" id="CHEBI:29033"/>
        <dbReference type="ChEBI" id="CHEBI:29034"/>
        <dbReference type="EC" id="7.1.1.9"/>
    </reaction>
</comment>
<dbReference type="GO" id="GO:0016020">
    <property type="term" value="C:membrane"/>
    <property type="evidence" value="ECO:0007669"/>
    <property type="project" value="UniProtKB-SubCell"/>
</dbReference>
<evidence type="ECO:0000256" key="6">
    <source>
        <dbReference type="ARBA" id="ARBA00022660"/>
    </source>
</evidence>
<dbReference type="OrthoDB" id="9781261at2"/>
<feature type="domain" description="Cytochrome c" evidence="21">
    <location>
        <begin position="214"/>
        <end position="308"/>
    </location>
</feature>
<dbReference type="GO" id="GO:0042773">
    <property type="term" value="P:ATP synthesis coupled electron transport"/>
    <property type="evidence" value="ECO:0007669"/>
    <property type="project" value="TreeGrafter"/>
</dbReference>
<dbReference type="InterPro" id="IPR036257">
    <property type="entry name" value="Cyt_c_oxidase_su2_TM_sf"/>
</dbReference>
<keyword evidence="13" id="KW-0186">Copper</keyword>
<dbReference type="EC" id="7.1.1.9" evidence="3"/>
<evidence type="ECO:0000256" key="11">
    <source>
        <dbReference type="ARBA" id="ARBA00022989"/>
    </source>
</evidence>
<evidence type="ECO:0000256" key="9">
    <source>
        <dbReference type="ARBA" id="ARBA00022967"/>
    </source>
</evidence>
<dbReference type="GO" id="GO:0016491">
    <property type="term" value="F:oxidoreductase activity"/>
    <property type="evidence" value="ECO:0007669"/>
    <property type="project" value="InterPro"/>
</dbReference>
<keyword evidence="6" id="KW-0679">Respiratory chain</keyword>
<dbReference type="NCBIfam" id="TIGR02866">
    <property type="entry name" value="CoxB"/>
    <property type="match status" value="1"/>
</dbReference>
<evidence type="ECO:0000256" key="18">
    <source>
        <dbReference type="PROSITE-ProRule" id="PRU00433"/>
    </source>
</evidence>
<dbReference type="GO" id="GO:0005507">
    <property type="term" value="F:copper ion binding"/>
    <property type="evidence" value="ECO:0007669"/>
    <property type="project" value="InterPro"/>
</dbReference>
<evidence type="ECO:0000256" key="19">
    <source>
        <dbReference type="SAM" id="Phobius"/>
    </source>
</evidence>
<dbReference type="Proteomes" id="UP000241247">
    <property type="component" value="Unassembled WGS sequence"/>
</dbReference>
<keyword evidence="12 18" id="KW-0408">Iron</keyword>
<evidence type="ECO:0000313" key="23">
    <source>
        <dbReference type="Proteomes" id="UP000241247"/>
    </source>
</evidence>
<evidence type="ECO:0000256" key="3">
    <source>
        <dbReference type="ARBA" id="ARBA00012949"/>
    </source>
</evidence>
<dbReference type="InterPro" id="IPR009056">
    <property type="entry name" value="Cyt_c-like_dom"/>
</dbReference>
<keyword evidence="10" id="KW-0249">Electron transport</keyword>
<dbReference type="Gene3D" id="2.60.40.420">
    <property type="entry name" value="Cupredoxins - blue copper proteins"/>
    <property type="match status" value="1"/>
</dbReference>
<name>A0A2T5AJR0_MYCDI</name>
<dbReference type="Gene3D" id="1.10.760.10">
    <property type="entry name" value="Cytochrome c-like domain"/>
    <property type="match status" value="1"/>
</dbReference>
<evidence type="ECO:0000256" key="17">
    <source>
        <dbReference type="ARBA" id="ARBA00047816"/>
    </source>
</evidence>
<evidence type="ECO:0000256" key="16">
    <source>
        <dbReference type="ARBA" id="ARBA00031399"/>
    </source>
</evidence>
<feature type="transmembrane region" description="Helical" evidence="19">
    <location>
        <begin position="22"/>
        <end position="44"/>
    </location>
</feature>
<feature type="transmembrane region" description="Helical" evidence="19">
    <location>
        <begin position="64"/>
        <end position="85"/>
    </location>
</feature>
<gene>
    <name evidence="22" type="ORF">C7449_11515</name>
</gene>
<dbReference type="InterPro" id="IPR045187">
    <property type="entry name" value="CcO_II"/>
</dbReference>
<evidence type="ECO:0000256" key="10">
    <source>
        <dbReference type="ARBA" id="ARBA00022982"/>
    </source>
</evidence>
<dbReference type="PROSITE" id="PS00078">
    <property type="entry name" value="COX2"/>
    <property type="match status" value="1"/>
</dbReference>
<organism evidence="22 23">
    <name type="scientific">Mycoplana dimorpha</name>
    <dbReference type="NCBI Taxonomy" id="28320"/>
    <lineage>
        <taxon>Bacteria</taxon>
        <taxon>Pseudomonadati</taxon>
        <taxon>Pseudomonadota</taxon>
        <taxon>Alphaproteobacteria</taxon>
        <taxon>Hyphomicrobiales</taxon>
        <taxon>Rhizobiaceae</taxon>
        <taxon>Mycoplana</taxon>
    </lineage>
</organism>
<keyword evidence="23" id="KW-1185">Reference proteome</keyword>
<dbReference type="InterPro" id="IPR001505">
    <property type="entry name" value="Copper_CuA"/>
</dbReference>
<keyword evidence="4" id="KW-0813">Transport</keyword>
<keyword evidence="8 18" id="KW-0479">Metal-binding</keyword>
<dbReference type="Pfam" id="PF00116">
    <property type="entry name" value="COX2"/>
    <property type="match status" value="1"/>
</dbReference>
<dbReference type="SUPFAM" id="SSF81464">
    <property type="entry name" value="Cytochrome c oxidase subunit II-like, transmembrane region"/>
    <property type="match status" value="1"/>
</dbReference>
<dbReference type="InterPro" id="IPR002429">
    <property type="entry name" value="CcO_II-like_C"/>
</dbReference>
<dbReference type="InterPro" id="IPR014222">
    <property type="entry name" value="Cyt_c_oxidase_su2"/>
</dbReference>
<comment type="similarity">
    <text evidence="2">Belongs to the cytochrome c oxidase subunit 2 family.</text>
</comment>
<evidence type="ECO:0000256" key="5">
    <source>
        <dbReference type="ARBA" id="ARBA00022617"/>
    </source>
</evidence>
<dbReference type="PROSITE" id="PS51007">
    <property type="entry name" value="CYTC"/>
    <property type="match status" value="1"/>
</dbReference>
<dbReference type="RefSeq" id="WP_108004890.1">
    <property type="nucleotide sequence ID" value="NZ_JBHEEX010000019.1"/>
</dbReference>
<evidence type="ECO:0000256" key="15">
    <source>
        <dbReference type="ARBA" id="ARBA00024688"/>
    </source>
</evidence>
<keyword evidence="5 18" id="KW-0349">Heme</keyword>
<evidence type="ECO:0000256" key="14">
    <source>
        <dbReference type="ARBA" id="ARBA00023136"/>
    </source>
</evidence>
<dbReference type="PANTHER" id="PTHR22888">
    <property type="entry name" value="CYTOCHROME C OXIDASE, SUBUNIT II"/>
    <property type="match status" value="1"/>
</dbReference>
<dbReference type="PROSITE" id="PS50857">
    <property type="entry name" value="COX2_CUA"/>
    <property type="match status" value="1"/>
</dbReference>
<evidence type="ECO:0000256" key="7">
    <source>
        <dbReference type="ARBA" id="ARBA00022692"/>
    </source>
</evidence>
<evidence type="ECO:0000259" key="20">
    <source>
        <dbReference type="PROSITE" id="PS50857"/>
    </source>
</evidence>
<evidence type="ECO:0000256" key="13">
    <source>
        <dbReference type="ARBA" id="ARBA00023008"/>
    </source>
</evidence>